<protein>
    <recommendedName>
        <fullName evidence="10">Flagellar protein FliL</fullName>
    </recommendedName>
</protein>
<keyword evidence="5 10" id="KW-0145">Chemotaxis</keyword>
<evidence type="ECO:0000256" key="4">
    <source>
        <dbReference type="ARBA" id="ARBA00022475"/>
    </source>
</evidence>
<dbReference type="InterPro" id="IPR005503">
    <property type="entry name" value="FliL"/>
</dbReference>
<evidence type="ECO:0000256" key="7">
    <source>
        <dbReference type="ARBA" id="ARBA00022779"/>
    </source>
</evidence>
<keyword evidence="8 10" id="KW-1133">Transmembrane helix</keyword>
<gene>
    <name evidence="11" type="primary">fliL</name>
    <name evidence="11" type="ORF">GOQ09_21270</name>
</gene>
<evidence type="ECO:0000256" key="9">
    <source>
        <dbReference type="ARBA" id="ARBA00023136"/>
    </source>
</evidence>
<name>A0A6I6HMB9_VARPD</name>
<sequence>MATSPSAALAPPAAAPRSSKLKIVIPVAVLVCILAGGGGYYLMSQRAPAESAAPALVPDKPIFVTLDPLTVNVQSEGRARFLHVGMALKVRNEQAKAHVVEYMPEVRSRLLLLLSNRPPESLVTTEDRARLAEEIRLELSRPLAAGFPPQEIGSVSFNTFMVQ</sequence>
<dbReference type="PANTHER" id="PTHR35091">
    <property type="entry name" value="FLAGELLAR PROTEIN FLIL"/>
    <property type="match status" value="1"/>
</dbReference>
<accession>A0A6I6HMB9</accession>
<dbReference type="GO" id="GO:0071978">
    <property type="term" value="P:bacterial-type flagellum-dependent swarming motility"/>
    <property type="evidence" value="ECO:0007669"/>
    <property type="project" value="TreeGrafter"/>
</dbReference>
<evidence type="ECO:0000313" key="12">
    <source>
        <dbReference type="Proteomes" id="UP000425817"/>
    </source>
</evidence>
<evidence type="ECO:0000313" key="11">
    <source>
        <dbReference type="EMBL" id="QGW83953.1"/>
    </source>
</evidence>
<dbReference type="Pfam" id="PF03748">
    <property type="entry name" value="FliL"/>
    <property type="match status" value="1"/>
</dbReference>
<evidence type="ECO:0000256" key="2">
    <source>
        <dbReference type="ARBA" id="ARBA00004162"/>
    </source>
</evidence>
<evidence type="ECO:0000256" key="6">
    <source>
        <dbReference type="ARBA" id="ARBA00022692"/>
    </source>
</evidence>
<keyword evidence="11" id="KW-0969">Cilium</keyword>
<feature type="transmembrane region" description="Helical" evidence="10">
    <location>
        <begin position="23"/>
        <end position="43"/>
    </location>
</feature>
<keyword evidence="4" id="KW-1003">Cell membrane</keyword>
<keyword evidence="7 10" id="KW-0283">Flagellar rotation</keyword>
<dbReference type="GO" id="GO:0009425">
    <property type="term" value="C:bacterial-type flagellum basal body"/>
    <property type="evidence" value="ECO:0007669"/>
    <property type="project" value="InterPro"/>
</dbReference>
<dbReference type="PANTHER" id="PTHR35091:SF2">
    <property type="entry name" value="FLAGELLAR PROTEIN FLIL"/>
    <property type="match status" value="1"/>
</dbReference>
<comment type="subcellular location">
    <subcellularLocation>
        <location evidence="10">Cell inner membrane</location>
    </subcellularLocation>
    <subcellularLocation>
        <location evidence="2">Cell membrane</location>
        <topology evidence="2">Single-pass membrane protein</topology>
    </subcellularLocation>
</comment>
<keyword evidence="9 10" id="KW-0472">Membrane</keyword>
<dbReference type="GO" id="GO:0006935">
    <property type="term" value="P:chemotaxis"/>
    <property type="evidence" value="ECO:0007669"/>
    <property type="project" value="UniProtKB-KW"/>
</dbReference>
<evidence type="ECO:0000256" key="5">
    <source>
        <dbReference type="ARBA" id="ARBA00022500"/>
    </source>
</evidence>
<dbReference type="OrthoDB" id="5297029at2"/>
<keyword evidence="11" id="KW-0966">Cell projection</keyword>
<dbReference type="EMBL" id="CP046622">
    <property type="protein sequence ID" value="QGW83953.1"/>
    <property type="molecule type" value="Genomic_DNA"/>
</dbReference>
<comment type="function">
    <text evidence="1 10">Controls the rotational direction of flagella during chemotaxis.</text>
</comment>
<evidence type="ECO:0000256" key="8">
    <source>
        <dbReference type="ARBA" id="ARBA00022989"/>
    </source>
</evidence>
<dbReference type="AlphaFoldDB" id="A0A6I6HMB9"/>
<proteinExistence type="inferred from homology"/>
<comment type="similarity">
    <text evidence="3 10">Belongs to the FliL family.</text>
</comment>
<evidence type="ECO:0000256" key="3">
    <source>
        <dbReference type="ARBA" id="ARBA00008281"/>
    </source>
</evidence>
<evidence type="ECO:0000256" key="1">
    <source>
        <dbReference type="ARBA" id="ARBA00002254"/>
    </source>
</evidence>
<reference evidence="11 12" key="1">
    <citation type="submission" date="2019-12" db="EMBL/GenBank/DDBJ databases">
        <title>Hybrid Genome Assemblies of two High G+C Isolates from Undergraduate Microbiology Courses.</title>
        <authorList>
            <person name="Ne Ville C.J."/>
            <person name="Enright D."/>
            <person name="Hernandez I."/>
            <person name="Dodsworth J."/>
            <person name="Orwin P.M."/>
        </authorList>
    </citation>
    <scope>NUCLEOTIDE SEQUENCE [LARGE SCALE GENOMIC DNA]</scope>
    <source>
        <strain evidence="11 12">CSUSB</strain>
    </source>
</reference>
<keyword evidence="11" id="KW-0282">Flagellum</keyword>
<keyword evidence="10" id="KW-0997">Cell inner membrane</keyword>
<dbReference type="Proteomes" id="UP000425817">
    <property type="component" value="Chromosome"/>
</dbReference>
<dbReference type="GO" id="GO:0005886">
    <property type="term" value="C:plasma membrane"/>
    <property type="evidence" value="ECO:0007669"/>
    <property type="project" value="UniProtKB-SubCell"/>
</dbReference>
<evidence type="ECO:0000256" key="10">
    <source>
        <dbReference type="RuleBase" id="RU364125"/>
    </source>
</evidence>
<organism evidence="11 12">
    <name type="scientific">Variovorax paradoxus</name>
    <dbReference type="NCBI Taxonomy" id="34073"/>
    <lineage>
        <taxon>Bacteria</taxon>
        <taxon>Pseudomonadati</taxon>
        <taxon>Pseudomonadota</taxon>
        <taxon>Betaproteobacteria</taxon>
        <taxon>Burkholderiales</taxon>
        <taxon>Comamonadaceae</taxon>
        <taxon>Variovorax</taxon>
    </lineage>
</organism>
<keyword evidence="6 10" id="KW-0812">Transmembrane</keyword>
<dbReference type="NCBIfam" id="NF005435">
    <property type="entry name" value="PRK07021.1"/>
    <property type="match status" value="1"/>
</dbReference>